<gene>
    <name evidence="4" type="ORF">BKP45_08395</name>
</gene>
<keyword evidence="5" id="KW-1185">Reference proteome</keyword>
<evidence type="ECO:0008006" key="6">
    <source>
        <dbReference type="Google" id="ProtNLM"/>
    </source>
</evidence>
<dbReference type="RefSeq" id="WP_071389278.1">
    <property type="nucleotide sequence ID" value="NZ_MLQS01000007.1"/>
</dbReference>
<dbReference type="EMBL" id="MLQS01000007">
    <property type="protein sequence ID" value="OIJ20804.1"/>
    <property type="molecule type" value="Genomic_DNA"/>
</dbReference>
<evidence type="ECO:0000313" key="4">
    <source>
        <dbReference type="EMBL" id="OIJ20804.1"/>
    </source>
</evidence>
<dbReference type="PANTHER" id="PTHR40448">
    <property type="entry name" value="TWO-COMPONENT SENSOR HISTIDINE KINASE"/>
    <property type="match status" value="1"/>
</dbReference>
<feature type="transmembrane region" description="Helical" evidence="1">
    <location>
        <begin position="7"/>
        <end position="27"/>
    </location>
</feature>
<dbReference type="STRING" id="472963.BKP45_08395"/>
<feature type="domain" description="SpoOB alpha-helical" evidence="3">
    <location>
        <begin position="72"/>
        <end position="128"/>
    </location>
</feature>
<protein>
    <recommendedName>
        <fullName evidence="6">Histidine kinase domain-containing protein</fullName>
    </recommendedName>
</protein>
<dbReference type="SUPFAM" id="SSF55874">
    <property type="entry name" value="ATPase domain of HSP90 chaperone/DNA topoisomerase II/histidine kinase"/>
    <property type="match status" value="1"/>
</dbReference>
<dbReference type="Gene3D" id="1.10.287.130">
    <property type="match status" value="1"/>
</dbReference>
<dbReference type="InterPro" id="IPR032834">
    <property type="entry name" value="NatK-like_C"/>
</dbReference>
<name>A0A1S2M845_9BACI</name>
<proteinExistence type="predicted"/>
<dbReference type="InterPro" id="IPR036890">
    <property type="entry name" value="HATPase_C_sf"/>
</dbReference>
<dbReference type="Gene3D" id="3.30.565.10">
    <property type="entry name" value="Histidine kinase-like ATPase, C-terminal domain"/>
    <property type="match status" value="1"/>
</dbReference>
<evidence type="ECO:0000313" key="5">
    <source>
        <dbReference type="Proteomes" id="UP000180057"/>
    </source>
</evidence>
<keyword evidence="1" id="KW-0812">Transmembrane</keyword>
<dbReference type="AlphaFoldDB" id="A0A1S2M845"/>
<evidence type="ECO:0000256" key="1">
    <source>
        <dbReference type="SAM" id="Phobius"/>
    </source>
</evidence>
<organism evidence="4 5">
    <name type="scientific">Anaerobacillus alkalidiazotrophicus</name>
    <dbReference type="NCBI Taxonomy" id="472963"/>
    <lineage>
        <taxon>Bacteria</taxon>
        <taxon>Bacillati</taxon>
        <taxon>Bacillota</taxon>
        <taxon>Bacilli</taxon>
        <taxon>Bacillales</taxon>
        <taxon>Bacillaceae</taxon>
        <taxon>Anaerobacillus</taxon>
    </lineage>
</organism>
<dbReference type="InterPro" id="IPR039506">
    <property type="entry name" value="SPOB_a"/>
</dbReference>
<evidence type="ECO:0000259" key="2">
    <source>
        <dbReference type="Pfam" id="PF14501"/>
    </source>
</evidence>
<keyword evidence="1" id="KW-1133">Transmembrane helix</keyword>
<feature type="transmembrane region" description="Helical" evidence="1">
    <location>
        <begin position="33"/>
        <end position="55"/>
    </location>
</feature>
<reference evidence="4 5" key="1">
    <citation type="submission" date="2016-10" db="EMBL/GenBank/DDBJ databases">
        <title>Draft genome sequences of four alkaliphilic bacteria belonging to the Anaerobacillus genus.</title>
        <authorList>
            <person name="Bassil N.M."/>
            <person name="Lloyd J.R."/>
        </authorList>
    </citation>
    <scope>NUCLEOTIDE SEQUENCE [LARGE SCALE GENOMIC DNA]</scope>
    <source>
        <strain evidence="4 5">DSM 22531</strain>
    </source>
</reference>
<comment type="caution">
    <text evidence="4">The sequence shown here is derived from an EMBL/GenBank/DDBJ whole genome shotgun (WGS) entry which is preliminary data.</text>
</comment>
<evidence type="ECO:0000259" key="3">
    <source>
        <dbReference type="Pfam" id="PF14689"/>
    </source>
</evidence>
<sequence length="276" mass="31656">MKISYLVIILLFQILLIYHLISSMIAFNDSLEIYGIPVHLVFVVLLNLLSLIILGKLYKREEQRKIQSTESTHVEQFRSLVTSVRSDRHDMNNHLTVISGLLKIKNYEAASNYIKQMIGDISINNQILTIKSPILASMLFSKMNKFQKEDVLFKLTISNEDIVNHFSSTDLIRLLSNLLDNAYDAVLELPRNERKIYLDLYEVNHQSIISVKNTSDKKCIDENFFEAGYSTKGENRGFGLSIIQEITKKYNGTLVTKSTHNLIMFELVFAKGENKG</sequence>
<dbReference type="GO" id="GO:0042802">
    <property type="term" value="F:identical protein binding"/>
    <property type="evidence" value="ECO:0007669"/>
    <property type="project" value="TreeGrafter"/>
</dbReference>
<feature type="domain" description="Sensor histidine kinase NatK-like C-terminal" evidence="2">
    <location>
        <begin position="169"/>
        <end position="268"/>
    </location>
</feature>
<dbReference type="Pfam" id="PF14689">
    <property type="entry name" value="SPOB_a"/>
    <property type="match status" value="1"/>
</dbReference>
<keyword evidence="1" id="KW-0472">Membrane</keyword>
<dbReference type="Proteomes" id="UP000180057">
    <property type="component" value="Unassembled WGS sequence"/>
</dbReference>
<dbReference type="OrthoDB" id="3173688at2"/>
<dbReference type="PANTHER" id="PTHR40448:SF1">
    <property type="entry name" value="TWO-COMPONENT SENSOR HISTIDINE KINASE"/>
    <property type="match status" value="1"/>
</dbReference>
<accession>A0A1S2M845</accession>
<dbReference type="Pfam" id="PF14501">
    <property type="entry name" value="HATPase_c_5"/>
    <property type="match status" value="1"/>
</dbReference>